<evidence type="ECO:0000259" key="6">
    <source>
        <dbReference type="PROSITE" id="PS51767"/>
    </source>
</evidence>
<dbReference type="InterPro" id="IPR001969">
    <property type="entry name" value="Aspartic_peptidase_AS"/>
</dbReference>
<feature type="signal peptide" evidence="5">
    <location>
        <begin position="1"/>
        <end position="18"/>
    </location>
</feature>
<dbReference type="EMBL" id="LXFE01004026">
    <property type="protein sequence ID" value="OLL22019.1"/>
    <property type="molecule type" value="Genomic_DNA"/>
</dbReference>
<name>A0A1U7LH99_NEOID</name>
<evidence type="ECO:0000256" key="5">
    <source>
        <dbReference type="SAM" id="SignalP"/>
    </source>
</evidence>
<dbReference type="InterPro" id="IPR034164">
    <property type="entry name" value="Pepsin-like_dom"/>
</dbReference>
<keyword evidence="3" id="KW-0378">Hydrolase</keyword>
<comment type="caution">
    <text evidence="7">The sequence shown here is derived from an EMBL/GenBank/DDBJ whole genome shotgun (WGS) entry which is preliminary data.</text>
</comment>
<dbReference type="PANTHER" id="PTHR47966:SF1">
    <property type="entry name" value="ASPARTYL PROTEINASE"/>
    <property type="match status" value="1"/>
</dbReference>
<organism evidence="7 8">
    <name type="scientific">Neolecta irregularis (strain DAH-3)</name>
    <dbReference type="NCBI Taxonomy" id="1198029"/>
    <lineage>
        <taxon>Eukaryota</taxon>
        <taxon>Fungi</taxon>
        <taxon>Dikarya</taxon>
        <taxon>Ascomycota</taxon>
        <taxon>Taphrinomycotina</taxon>
        <taxon>Neolectales</taxon>
        <taxon>Neolectaceae</taxon>
        <taxon>Neolecta</taxon>
    </lineage>
</organism>
<keyword evidence="8" id="KW-1185">Reference proteome</keyword>
<dbReference type="STRING" id="1198029.A0A1U7LH99"/>
<feature type="region of interest" description="Disordered" evidence="4">
    <location>
        <begin position="245"/>
        <end position="304"/>
    </location>
</feature>
<evidence type="ECO:0000256" key="4">
    <source>
        <dbReference type="SAM" id="MobiDB-lite"/>
    </source>
</evidence>
<reference evidence="7 8" key="1">
    <citation type="submission" date="2016-04" db="EMBL/GenBank/DDBJ databases">
        <title>Evolutionary innovation and constraint leading to complex multicellularity in the Ascomycota.</title>
        <authorList>
            <person name="Cisse O."/>
            <person name="Nguyen A."/>
            <person name="Hewitt D.A."/>
            <person name="Jedd G."/>
            <person name="Stajich J.E."/>
        </authorList>
    </citation>
    <scope>NUCLEOTIDE SEQUENCE [LARGE SCALE GENOMIC DNA]</scope>
    <source>
        <strain evidence="7 8">DAH-3</strain>
    </source>
</reference>
<evidence type="ECO:0000256" key="2">
    <source>
        <dbReference type="ARBA" id="ARBA00022750"/>
    </source>
</evidence>
<dbReference type="OMA" id="CAVNGHH"/>
<sequence length="642" mass="66678">MNRYTVLFLVTLFRIALGDSQQPDVVHIPLIQKVITDQLNFTEVLTNARNRQQHMATTLGETSGNPAAVVKHTSKAIGAIDGGPGVLTSLDQPGSFNLVNLKALVNSILGVFFPPPLRQTSPGPQPTPAVDASSFILPTFCSYQYTNKQTCVAAFSSCVSTFQKCMTAAKADSEGICAGNNPVVPVQCNALLAKISSKAVSVTSSKVTLAIARTTSTLSSSKKSSTMVTPVGSTKLTISSTKVSTGTSRLSSSSKIISPSTTSLHSSTSIPSSINSSVKLSTTSSSPRSTSSSSTSSAQPASNSDNVAVQNDLWNSVMVVQALLGSSKALTMQVFDTGSTDSWAMTNQCSNCAVNGHHIFNTNNSGSFKSSTSSFSVTYGDGSSSSGHWGSDTLYVGSASATGQSIGIPTSVSSSWVSAGYTDGIIGLAYPALGTSGHTPFIQNLYSQNQIPQPIVGMAIDSASFSGSQYQTGGTLTLGGVNPSFISGSLTAVPVTRQLYWQVTLDGIKVATSNSATGTSVSGSSVIVDSGTTLILLSDSQVSAIYAAIGGSSSSGTWIYPCQNTKKLYFQLGGKWFGIPASGLFFNWADSTQVMCIGTVQSYGNIGLAILGEAFLRYVYASFDFTDNTVKLGTRSDLPAVS</sequence>
<evidence type="ECO:0000256" key="1">
    <source>
        <dbReference type="ARBA" id="ARBA00007447"/>
    </source>
</evidence>
<evidence type="ECO:0000313" key="8">
    <source>
        <dbReference type="Proteomes" id="UP000186594"/>
    </source>
</evidence>
<feature type="chain" id="PRO_5012821085" evidence="5">
    <location>
        <begin position="19"/>
        <end position="642"/>
    </location>
</feature>
<keyword evidence="5" id="KW-0732">Signal</keyword>
<dbReference type="Pfam" id="PF00026">
    <property type="entry name" value="Asp"/>
    <property type="match status" value="1"/>
</dbReference>
<dbReference type="Gene3D" id="2.40.70.10">
    <property type="entry name" value="Acid Proteases"/>
    <property type="match status" value="2"/>
</dbReference>
<protein>
    <submittedName>
        <fullName evidence="7">Pepsin A</fullName>
    </submittedName>
</protein>
<dbReference type="SUPFAM" id="SSF50630">
    <property type="entry name" value="Acid proteases"/>
    <property type="match status" value="1"/>
</dbReference>
<dbReference type="GO" id="GO:0004190">
    <property type="term" value="F:aspartic-type endopeptidase activity"/>
    <property type="evidence" value="ECO:0007669"/>
    <property type="project" value="UniProtKB-KW"/>
</dbReference>
<evidence type="ECO:0000256" key="3">
    <source>
        <dbReference type="RuleBase" id="RU000454"/>
    </source>
</evidence>
<keyword evidence="3" id="KW-0645">Protease</keyword>
<dbReference type="InterPro" id="IPR001461">
    <property type="entry name" value="Aspartic_peptidase_A1"/>
</dbReference>
<dbReference type="PANTHER" id="PTHR47966">
    <property type="entry name" value="BETA-SITE APP-CLEAVING ENZYME, ISOFORM A-RELATED"/>
    <property type="match status" value="1"/>
</dbReference>
<keyword evidence="2 3" id="KW-0064">Aspartyl protease</keyword>
<dbReference type="InterPro" id="IPR021109">
    <property type="entry name" value="Peptidase_aspartic_dom_sf"/>
</dbReference>
<feature type="domain" description="Peptidase A1" evidence="6">
    <location>
        <begin position="318"/>
        <end position="633"/>
    </location>
</feature>
<accession>A0A1U7LH99</accession>
<dbReference type="PROSITE" id="PS51767">
    <property type="entry name" value="PEPTIDASE_A1"/>
    <property type="match status" value="1"/>
</dbReference>
<gene>
    <name evidence="7" type="ORF">NEOLI_002624</name>
</gene>
<dbReference type="PROSITE" id="PS00141">
    <property type="entry name" value="ASP_PROTEASE"/>
    <property type="match status" value="1"/>
</dbReference>
<comment type="similarity">
    <text evidence="1 3">Belongs to the peptidase A1 family.</text>
</comment>
<proteinExistence type="inferred from homology"/>
<dbReference type="InterPro" id="IPR033121">
    <property type="entry name" value="PEPTIDASE_A1"/>
</dbReference>
<dbReference type="CDD" id="cd05471">
    <property type="entry name" value="pepsin_like"/>
    <property type="match status" value="1"/>
</dbReference>
<dbReference type="PRINTS" id="PR00792">
    <property type="entry name" value="PEPSIN"/>
</dbReference>
<dbReference type="Proteomes" id="UP000186594">
    <property type="component" value="Unassembled WGS sequence"/>
</dbReference>
<dbReference type="AlphaFoldDB" id="A0A1U7LH99"/>
<dbReference type="GO" id="GO:0006508">
    <property type="term" value="P:proteolysis"/>
    <property type="evidence" value="ECO:0007669"/>
    <property type="project" value="UniProtKB-KW"/>
</dbReference>
<evidence type="ECO:0000313" key="7">
    <source>
        <dbReference type="EMBL" id="OLL22019.1"/>
    </source>
</evidence>
<dbReference type="OrthoDB" id="2747330at2759"/>